<feature type="domain" description="Centromere protein H C-terminal" evidence="8">
    <location>
        <begin position="26"/>
        <end position="230"/>
    </location>
</feature>
<dbReference type="PANTHER" id="PTHR48122:SF1">
    <property type="entry name" value="CENTROMERE PROTEIN H"/>
    <property type="match status" value="1"/>
</dbReference>
<dbReference type="PANTHER" id="PTHR48122">
    <property type="entry name" value="CENTROMERE PROTEIN H"/>
    <property type="match status" value="1"/>
</dbReference>
<dbReference type="GO" id="GO:0005634">
    <property type="term" value="C:nucleus"/>
    <property type="evidence" value="ECO:0007669"/>
    <property type="project" value="UniProtKB-SubCell"/>
</dbReference>
<evidence type="ECO:0000259" key="8">
    <source>
        <dbReference type="Pfam" id="PF05837"/>
    </source>
</evidence>
<dbReference type="Proteomes" id="UP000746612">
    <property type="component" value="Unassembled WGS sequence"/>
</dbReference>
<evidence type="ECO:0000256" key="1">
    <source>
        <dbReference type="ARBA" id="ARBA00004123"/>
    </source>
</evidence>
<keyword evidence="3" id="KW-0158">Chromosome</keyword>
<evidence type="ECO:0000313" key="11">
    <source>
        <dbReference type="Proteomes" id="UP000746612"/>
    </source>
</evidence>
<dbReference type="GO" id="GO:0043515">
    <property type="term" value="F:kinetochore binding"/>
    <property type="evidence" value="ECO:0007669"/>
    <property type="project" value="TreeGrafter"/>
</dbReference>
<evidence type="ECO:0000256" key="2">
    <source>
        <dbReference type="ARBA" id="ARBA00004629"/>
    </source>
</evidence>
<name>A0A2H3FDW8_GIBZA</name>
<dbReference type="EMBL" id="CAAKMV010000152">
    <property type="protein sequence ID" value="VIO61621.1"/>
    <property type="molecule type" value="Genomic_DNA"/>
</dbReference>
<gene>
    <name evidence="10" type="ORF">FUG_LOCUS431753</name>
    <name evidence="9" type="ORF">MDCFG202_LOCUS278309</name>
</gene>
<protein>
    <recommendedName>
        <fullName evidence="8">Centromere protein H C-terminal domain-containing protein</fullName>
    </recommendedName>
</protein>
<evidence type="ECO:0000256" key="6">
    <source>
        <dbReference type="ARBA" id="ARBA00023328"/>
    </source>
</evidence>
<evidence type="ECO:0000256" key="3">
    <source>
        <dbReference type="ARBA" id="ARBA00022454"/>
    </source>
</evidence>
<evidence type="ECO:0000256" key="4">
    <source>
        <dbReference type="ARBA" id="ARBA00022838"/>
    </source>
</evidence>
<dbReference type="InterPro" id="IPR040034">
    <property type="entry name" value="CENP-H"/>
</dbReference>
<dbReference type="EMBL" id="CAJPIJ010000136">
    <property type="protein sequence ID" value="CAG1986554.1"/>
    <property type="molecule type" value="Genomic_DNA"/>
</dbReference>
<reference evidence="9" key="2">
    <citation type="submission" date="2021-03" db="EMBL/GenBank/DDBJ databases">
        <authorList>
            <person name="Alouane T."/>
            <person name="Langin T."/>
            <person name="Bonhomme L."/>
        </authorList>
    </citation>
    <scope>NUCLEOTIDE SEQUENCE</scope>
    <source>
        <strain evidence="9">MDC_Fg202</strain>
    </source>
</reference>
<dbReference type="Pfam" id="PF05837">
    <property type="entry name" value="CENP-H"/>
    <property type="match status" value="1"/>
</dbReference>
<evidence type="ECO:0000313" key="10">
    <source>
        <dbReference type="EMBL" id="VIO61621.1"/>
    </source>
</evidence>
<dbReference type="InterPro" id="IPR008426">
    <property type="entry name" value="CENP-H_C"/>
</dbReference>
<reference evidence="10" key="1">
    <citation type="submission" date="2019-04" db="EMBL/GenBank/DDBJ databases">
        <authorList>
            <person name="Melise S."/>
            <person name="Noan J."/>
            <person name="Okalmin O."/>
        </authorList>
    </citation>
    <scope>NUCLEOTIDE SEQUENCE</scope>
    <source>
        <strain evidence="10">FN9</strain>
    </source>
</reference>
<organism evidence="9 11">
    <name type="scientific">Gibberella zeae</name>
    <name type="common">Wheat head blight fungus</name>
    <name type="synonym">Fusarium graminearum</name>
    <dbReference type="NCBI Taxonomy" id="5518"/>
    <lineage>
        <taxon>Eukaryota</taxon>
        <taxon>Fungi</taxon>
        <taxon>Dikarya</taxon>
        <taxon>Ascomycota</taxon>
        <taxon>Pezizomycotina</taxon>
        <taxon>Sordariomycetes</taxon>
        <taxon>Hypocreomycetidae</taxon>
        <taxon>Hypocreales</taxon>
        <taxon>Nectriaceae</taxon>
        <taxon>Fusarium</taxon>
    </lineage>
</organism>
<evidence type="ECO:0000256" key="5">
    <source>
        <dbReference type="ARBA" id="ARBA00023242"/>
    </source>
</evidence>
<dbReference type="AlphaFoldDB" id="A0A2H3FDW8"/>
<keyword evidence="6" id="KW-0137">Centromere</keyword>
<evidence type="ECO:0000256" key="7">
    <source>
        <dbReference type="ARBA" id="ARBA00025735"/>
    </source>
</evidence>
<keyword evidence="5" id="KW-0539">Nucleus</keyword>
<sequence length="233" mass="26199">MEDKGDTLMVNGDIETSHLPMSEDEEKILALYDRIQELRLEIAIINAQQSHQSDDTALFTDEETQNAQSDLLETRAQYVLRNDVTEAVVTANPILKAVHSNAETAPIERELLPFIERRDEASVSVARQASQTNEVWKALTTAQSDTLRKSRENVTLAAELFELADQAKLKKRVPPNNSKMMEEQKRLEAEVKASKQKWRVMKGVAGGIIVGSGVDWVQDDELRDVVLDPETDE</sequence>
<proteinExistence type="inferred from homology"/>
<dbReference type="GO" id="GO:0007059">
    <property type="term" value="P:chromosome segregation"/>
    <property type="evidence" value="ECO:0007669"/>
    <property type="project" value="TreeGrafter"/>
</dbReference>
<accession>A0A2H3FDW8</accession>
<dbReference type="GO" id="GO:0051382">
    <property type="term" value="P:kinetochore assembly"/>
    <property type="evidence" value="ECO:0007669"/>
    <property type="project" value="InterPro"/>
</dbReference>
<dbReference type="GO" id="GO:0007052">
    <property type="term" value="P:mitotic spindle organization"/>
    <property type="evidence" value="ECO:0007669"/>
    <property type="project" value="TreeGrafter"/>
</dbReference>
<keyword evidence="4" id="KW-0995">Kinetochore</keyword>
<comment type="subcellular location">
    <subcellularLocation>
        <location evidence="2">Chromosome</location>
        <location evidence="2">Centromere</location>
        <location evidence="2">Kinetochore</location>
    </subcellularLocation>
    <subcellularLocation>
        <location evidence="1">Nucleus</location>
    </subcellularLocation>
</comment>
<evidence type="ECO:0000313" key="9">
    <source>
        <dbReference type="EMBL" id="CAG1986554.1"/>
    </source>
</evidence>
<dbReference type="GO" id="GO:0000776">
    <property type="term" value="C:kinetochore"/>
    <property type="evidence" value="ECO:0007669"/>
    <property type="project" value="UniProtKB-KW"/>
</dbReference>
<comment type="similarity">
    <text evidence="7">Belongs to the CENP-H/MCM16 family.</text>
</comment>